<organism evidence="1">
    <name type="scientific">marine metagenome</name>
    <dbReference type="NCBI Taxonomy" id="408172"/>
    <lineage>
        <taxon>unclassified sequences</taxon>
        <taxon>metagenomes</taxon>
        <taxon>ecological metagenomes</taxon>
    </lineage>
</organism>
<evidence type="ECO:0000313" key="1">
    <source>
        <dbReference type="EMBL" id="SVB44197.1"/>
    </source>
</evidence>
<dbReference type="AlphaFoldDB" id="A0A382E2Z2"/>
<gene>
    <name evidence="1" type="ORF">METZ01_LOCUS197051</name>
</gene>
<sequence>MPKNPTNGKAAETLEGVLERITFYNEENGY</sequence>
<accession>A0A382E2Z2</accession>
<feature type="non-terminal residue" evidence="1">
    <location>
        <position position="30"/>
    </location>
</feature>
<dbReference type="EMBL" id="UINC01042065">
    <property type="protein sequence ID" value="SVB44197.1"/>
    <property type="molecule type" value="Genomic_DNA"/>
</dbReference>
<reference evidence="1" key="1">
    <citation type="submission" date="2018-05" db="EMBL/GenBank/DDBJ databases">
        <authorList>
            <person name="Lanie J.A."/>
            <person name="Ng W.-L."/>
            <person name="Kazmierczak K.M."/>
            <person name="Andrzejewski T.M."/>
            <person name="Davidsen T.M."/>
            <person name="Wayne K.J."/>
            <person name="Tettelin H."/>
            <person name="Glass J.I."/>
            <person name="Rusch D."/>
            <person name="Podicherti R."/>
            <person name="Tsui H.-C.T."/>
            <person name="Winkler M.E."/>
        </authorList>
    </citation>
    <scope>NUCLEOTIDE SEQUENCE</scope>
</reference>
<proteinExistence type="predicted"/>
<name>A0A382E2Z2_9ZZZZ</name>
<protein>
    <submittedName>
        <fullName evidence="1">Uncharacterized protein</fullName>
    </submittedName>
</protein>